<feature type="compositionally biased region" description="Basic and acidic residues" evidence="2">
    <location>
        <begin position="427"/>
        <end position="465"/>
    </location>
</feature>
<dbReference type="Pfam" id="PF07261">
    <property type="entry name" value="DnaB_2"/>
    <property type="match status" value="1"/>
</dbReference>
<protein>
    <submittedName>
        <fullName evidence="5">Replication initiation and membrane attachment family protein</fullName>
    </submittedName>
</protein>
<reference evidence="5 6" key="1">
    <citation type="submission" date="2024-09" db="EMBL/GenBank/DDBJ databases">
        <authorList>
            <person name="Sun Q."/>
            <person name="Mori K."/>
        </authorList>
    </citation>
    <scope>NUCLEOTIDE SEQUENCE [LARGE SCALE GENOMIC DNA]</scope>
    <source>
        <strain evidence="5 6">NCAIM B.02610</strain>
    </source>
</reference>
<evidence type="ECO:0000259" key="4">
    <source>
        <dbReference type="Pfam" id="PF25888"/>
    </source>
</evidence>
<keyword evidence="6" id="KW-1185">Reference proteome</keyword>
<dbReference type="EMBL" id="JBHLUX010000005">
    <property type="protein sequence ID" value="MFC0469510.1"/>
    <property type="molecule type" value="Genomic_DNA"/>
</dbReference>
<evidence type="ECO:0000256" key="2">
    <source>
        <dbReference type="SAM" id="MobiDB-lite"/>
    </source>
</evidence>
<feature type="region of interest" description="Disordered" evidence="2">
    <location>
        <begin position="398"/>
        <end position="465"/>
    </location>
</feature>
<dbReference type="InterPro" id="IPR058660">
    <property type="entry name" value="WHD_DnaB"/>
</dbReference>
<organism evidence="5 6">
    <name type="scientific">Halalkalibacter kiskunsagensis</name>
    <dbReference type="NCBI Taxonomy" id="1548599"/>
    <lineage>
        <taxon>Bacteria</taxon>
        <taxon>Bacillati</taxon>
        <taxon>Bacillota</taxon>
        <taxon>Bacilli</taxon>
        <taxon>Bacillales</taxon>
        <taxon>Bacillaceae</taxon>
        <taxon>Halalkalibacter</taxon>
    </lineage>
</organism>
<dbReference type="Pfam" id="PF25888">
    <property type="entry name" value="WHD_DnaB"/>
    <property type="match status" value="1"/>
</dbReference>
<accession>A0ABV6K979</accession>
<gene>
    <name evidence="5" type="ORF">ACFFHM_02875</name>
</gene>
<comment type="similarity">
    <text evidence="1">Belongs to the DnaB/DnaD family.</text>
</comment>
<dbReference type="InterPro" id="IPR006343">
    <property type="entry name" value="DnaB/C_C"/>
</dbReference>
<evidence type="ECO:0000313" key="6">
    <source>
        <dbReference type="Proteomes" id="UP001589838"/>
    </source>
</evidence>
<evidence type="ECO:0000313" key="5">
    <source>
        <dbReference type="EMBL" id="MFC0469510.1"/>
    </source>
</evidence>
<name>A0ABV6K979_9BACI</name>
<sequence length="484" mass="56574">MTWHWKELLPVDRFSVRTSNHITDIDRRTLTLLYQPLTGAMAHSLYVTMLSQLEHDQYWSNEQTHRQLMLLLGVSLEVIYEERKKLEGIGLLKTFKRKDESGGTTYLYELQPPMTPKQFFENDVLSVYLFNRLGKTHYRQLRERFTLDKLDHEQYDELTYAFDEVYVSLHHSEMVSNLQSETENALKVRRNQELIQENGSSEFIFQQFDFDLLEKSLSTFIVPSDVLTVEVRKTISRLAFVYKIEPLEMSSIVQQALLHDDKLDLSELRKKTQEWYKVEHGNEPPGLGLQKQPAKYQTMIGKEPETEEERTIKFYETTPPLTLLEIRSDGSKVPVADVKIIESLLIDHQLLPGVANVLLEFMLYSQDMKLSKALIDKIAGHWSRKKVQTVKEAMQLAKQEQRKSKEIANKVKAPSSMKRSGQRKQQQKRDKLPKWLVAEKENKMEEGPSQKPIESKKIDTHQNEKSFDQMLKELRKSKVEKGEG</sequence>
<dbReference type="Proteomes" id="UP001589838">
    <property type="component" value="Unassembled WGS sequence"/>
</dbReference>
<comment type="caution">
    <text evidence="5">The sequence shown here is derived from an EMBL/GenBank/DDBJ whole genome shotgun (WGS) entry which is preliminary data.</text>
</comment>
<feature type="compositionally biased region" description="Basic and acidic residues" evidence="2">
    <location>
        <begin position="399"/>
        <end position="409"/>
    </location>
</feature>
<dbReference type="RefSeq" id="WP_335959292.1">
    <property type="nucleotide sequence ID" value="NZ_JAXBLX010000005.1"/>
</dbReference>
<feature type="domain" description="DnaB/C C-terminal" evidence="3">
    <location>
        <begin position="338"/>
        <end position="395"/>
    </location>
</feature>
<proteinExistence type="inferred from homology"/>
<feature type="domain" description="Replicative helicase loading/DNA remodeling protein DnaB N-terminal winged helix" evidence="4">
    <location>
        <begin position="10"/>
        <end position="271"/>
    </location>
</feature>
<evidence type="ECO:0000256" key="1">
    <source>
        <dbReference type="ARBA" id="ARBA00093462"/>
    </source>
</evidence>
<evidence type="ECO:0000259" key="3">
    <source>
        <dbReference type="Pfam" id="PF07261"/>
    </source>
</evidence>